<dbReference type="EMBL" id="JANPWB010000012">
    <property type="protein sequence ID" value="KAJ1118258.1"/>
    <property type="molecule type" value="Genomic_DNA"/>
</dbReference>
<proteinExistence type="predicted"/>
<reference evidence="2" key="1">
    <citation type="journal article" date="2022" name="bioRxiv">
        <title>Sequencing and chromosome-scale assembly of the giantPleurodeles waltlgenome.</title>
        <authorList>
            <person name="Brown T."/>
            <person name="Elewa A."/>
            <person name="Iarovenko S."/>
            <person name="Subramanian E."/>
            <person name="Araus A.J."/>
            <person name="Petzold A."/>
            <person name="Susuki M."/>
            <person name="Suzuki K.-i.T."/>
            <person name="Hayashi T."/>
            <person name="Toyoda A."/>
            <person name="Oliveira C."/>
            <person name="Osipova E."/>
            <person name="Leigh N.D."/>
            <person name="Simon A."/>
            <person name="Yun M.H."/>
        </authorList>
    </citation>
    <scope>NUCLEOTIDE SEQUENCE</scope>
    <source>
        <strain evidence="2">20211129_DDA</strain>
        <tissue evidence="2">Liver</tissue>
    </source>
</reference>
<accession>A0AAV7NY52</accession>
<feature type="compositionally biased region" description="Polar residues" evidence="1">
    <location>
        <begin position="17"/>
        <end position="31"/>
    </location>
</feature>
<dbReference type="Proteomes" id="UP001066276">
    <property type="component" value="Chromosome 8"/>
</dbReference>
<keyword evidence="3" id="KW-1185">Reference proteome</keyword>
<evidence type="ECO:0000313" key="2">
    <source>
        <dbReference type="EMBL" id="KAJ1118258.1"/>
    </source>
</evidence>
<evidence type="ECO:0000313" key="3">
    <source>
        <dbReference type="Proteomes" id="UP001066276"/>
    </source>
</evidence>
<protein>
    <submittedName>
        <fullName evidence="2">Uncharacterized protein</fullName>
    </submittedName>
</protein>
<sequence>MLPTPRAKEDFPPCAQAPQSDKQAKSPVNSRESLEPPNRAARAVAGGLSSPGQAGPFASFQHPVNRKSTKDQVQTNEQGHANRYAGSLTNCDSLLGRPPRENIITERW</sequence>
<evidence type="ECO:0000256" key="1">
    <source>
        <dbReference type="SAM" id="MobiDB-lite"/>
    </source>
</evidence>
<gene>
    <name evidence="2" type="ORF">NDU88_006453</name>
</gene>
<comment type="caution">
    <text evidence="2">The sequence shown here is derived from an EMBL/GenBank/DDBJ whole genome shotgun (WGS) entry which is preliminary data.</text>
</comment>
<name>A0AAV7NY52_PLEWA</name>
<feature type="compositionally biased region" description="Basic and acidic residues" evidence="1">
    <location>
        <begin position="98"/>
        <end position="108"/>
    </location>
</feature>
<feature type="compositionally biased region" description="Basic and acidic residues" evidence="1">
    <location>
        <begin position="1"/>
        <end position="11"/>
    </location>
</feature>
<organism evidence="2 3">
    <name type="scientific">Pleurodeles waltl</name>
    <name type="common">Iberian ribbed newt</name>
    <dbReference type="NCBI Taxonomy" id="8319"/>
    <lineage>
        <taxon>Eukaryota</taxon>
        <taxon>Metazoa</taxon>
        <taxon>Chordata</taxon>
        <taxon>Craniata</taxon>
        <taxon>Vertebrata</taxon>
        <taxon>Euteleostomi</taxon>
        <taxon>Amphibia</taxon>
        <taxon>Batrachia</taxon>
        <taxon>Caudata</taxon>
        <taxon>Salamandroidea</taxon>
        <taxon>Salamandridae</taxon>
        <taxon>Pleurodelinae</taxon>
        <taxon>Pleurodeles</taxon>
    </lineage>
</organism>
<feature type="region of interest" description="Disordered" evidence="1">
    <location>
        <begin position="1"/>
        <end position="108"/>
    </location>
</feature>
<dbReference type="AlphaFoldDB" id="A0AAV7NY52"/>